<dbReference type="Pfam" id="PF02679">
    <property type="entry name" value="ComA"/>
    <property type="match status" value="1"/>
</dbReference>
<reference evidence="2" key="1">
    <citation type="submission" date="2022-09" db="EMBL/GenBank/DDBJ databases">
        <title>Complete Genomes of Fervidibacillus albus and Fervidibacillus halotolerans isolated from tidal flat sediments.</title>
        <authorList>
            <person name="Kwon K.K."/>
            <person name="Yang S.-H."/>
            <person name="Park M.J."/>
            <person name="Oh H.-M."/>
        </authorList>
    </citation>
    <scope>NUCLEOTIDE SEQUENCE</scope>
    <source>
        <strain evidence="2">MEBiC13591</strain>
    </source>
</reference>
<sequence>MNFLHLPERTKKKRTYGLTSIIDMGIPTNILNEWLQDYGVYIDFAKIGIGTAAVTPNIKEKVDLYRSFGIHPYFGGTFFEKSYDQNKLPEYIASLKKLNIDWIEISTGTIDIPLKKRVQLISEFKQEFSILGEVGSKDVTKTMSIDEWMNEIETLLDAGCKYVITEGRDSGTSGIYDQTGKVNASLIDQLVKRIDTSSIIFEAPTAKQQMYFINAIGPNVNIGNVKLTDCLALEAQRCGLRSETFHMEVIPCK</sequence>
<dbReference type="PANTHER" id="PTHR48413">
    <property type="match status" value="1"/>
</dbReference>
<accession>A0A9E8LWD4</accession>
<dbReference type="Gene3D" id="3.20.20.70">
    <property type="entry name" value="Aldolase class I"/>
    <property type="match status" value="1"/>
</dbReference>
<name>A0A9E8LWD4_9BACI</name>
<evidence type="ECO:0000313" key="2">
    <source>
        <dbReference type="EMBL" id="WAA10928.1"/>
    </source>
</evidence>
<protein>
    <submittedName>
        <fullName evidence="2">Phosphosulfolactate synthase</fullName>
    </submittedName>
</protein>
<dbReference type="PANTHER" id="PTHR48413:SF1">
    <property type="entry name" value="PROTEIN HEAT-STRESS-ASSOCIATED 32"/>
    <property type="match status" value="1"/>
</dbReference>
<dbReference type="SUPFAM" id="SSF102110">
    <property type="entry name" value="(2r)-phospho-3-sulfolactate synthase ComA"/>
    <property type="match status" value="1"/>
</dbReference>
<dbReference type="AlphaFoldDB" id="A0A9E8LWD4"/>
<organism evidence="2 3">
    <name type="scientific">Fervidibacillus albus</name>
    <dbReference type="NCBI Taxonomy" id="2980026"/>
    <lineage>
        <taxon>Bacteria</taxon>
        <taxon>Bacillati</taxon>
        <taxon>Bacillota</taxon>
        <taxon>Bacilli</taxon>
        <taxon>Bacillales</taxon>
        <taxon>Bacillaceae</taxon>
        <taxon>Fervidibacillus</taxon>
    </lineage>
</organism>
<keyword evidence="3" id="KW-1185">Reference proteome</keyword>
<gene>
    <name evidence="2" type="ORF">OE104_06335</name>
</gene>
<evidence type="ECO:0000256" key="1">
    <source>
        <dbReference type="ARBA" id="ARBA00010424"/>
    </source>
</evidence>
<dbReference type="Proteomes" id="UP001164718">
    <property type="component" value="Chromosome"/>
</dbReference>
<dbReference type="RefSeq" id="WP_275418738.1">
    <property type="nucleotide sequence ID" value="NZ_CP106878.1"/>
</dbReference>
<dbReference type="InterPro" id="IPR003830">
    <property type="entry name" value="ComA_synth"/>
</dbReference>
<proteinExistence type="inferred from homology"/>
<dbReference type="EMBL" id="CP106878">
    <property type="protein sequence ID" value="WAA10928.1"/>
    <property type="molecule type" value="Genomic_DNA"/>
</dbReference>
<dbReference type="KEGG" id="faf:OE104_06335"/>
<dbReference type="InterPro" id="IPR013785">
    <property type="entry name" value="Aldolase_TIM"/>
</dbReference>
<evidence type="ECO:0000313" key="3">
    <source>
        <dbReference type="Proteomes" id="UP001164718"/>
    </source>
</evidence>
<dbReference type="InterPro" id="IPR036112">
    <property type="entry name" value="ComA_synth_sf"/>
</dbReference>
<comment type="similarity">
    <text evidence="1">Belongs to the phosphosulfolactate synthase family.</text>
</comment>